<name>A0AAV8Y5B4_9CUCU</name>
<sequence length="152" mass="17920">MTCVEIFESFFTPDLFDKIISETRNYALLKNEQDPNLSIPELKVFIAILVLSGYNQLPFKRSYWENNSDMKNIMVCEAIRRDRFLQICHCIHFADNNNIDRNDKMYKLRPITDMLKKTFLEHFIPEQNLAYDESMIRYFGTTGASSLSVENL</sequence>
<accession>A0AAV8Y5B4</accession>
<dbReference type="GO" id="GO:0043565">
    <property type="term" value="F:sequence-specific DNA binding"/>
    <property type="evidence" value="ECO:0007669"/>
    <property type="project" value="TreeGrafter"/>
</dbReference>
<dbReference type="PANTHER" id="PTHR47055:SF3">
    <property type="entry name" value="PHORBOL-ESTER_DAG-TYPE DOMAIN-CONTAINING PROTEIN"/>
    <property type="match status" value="1"/>
</dbReference>
<evidence type="ECO:0000259" key="1">
    <source>
        <dbReference type="Pfam" id="PF13843"/>
    </source>
</evidence>
<keyword evidence="3" id="KW-1185">Reference proteome</keyword>
<gene>
    <name evidence="2" type="ORF">NQ314_008829</name>
</gene>
<dbReference type="EMBL" id="JANEYF010002427">
    <property type="protein sequence ID" value="KAJ8946657.1"/>
    <property type="molecule type" value="Genomic_DNA"/>
</dbReference>
<feature type="domain" description="PiggyBac transposable element-derived protein" evidence="1">
    <location>
        <begin position="4"/>
        <end position="143"/>
    </location>
</feature>
<dbReference type="AlphaFoldDB" id="A0AAV8Y5B4"/>
<reference evidence="2" key="1">
    <citation type="journal article" date="2023" name="Insect Mol. Biol.">
        <title>Genome sequencing provides insights into the evolution of gene families encoding plant cell wall-degrading enzymes in longhorned beetles.</title>
        <authorList>
            <person name="Shin N.R."/>
            <person name="Okamura Y."/>
            <person name="Kirsch R."/>
            <person name="Pauchet Y."/>
        </authorList>
    </citation>
    <scope>NUCLEOTIDE SEQUENCE</scope>
    <source>
        <strain evidence="2">RBIC_L_NR</strain>
    </source>
</reference>
<dbReference type="Proteomes" id="UP001162156">
    <property type="component" value="Unassembled WGS sequence"/>
</dbReference>
<proteinExistence type="predicted"/>
<dbReference type="InterPro" id="IPR052638">
    <property type="entry name" value="PiggyBac_TE-derived"/>
</dbReference>
<evidence type="ECO:0000313" key="2">
    <source>
        <dbReference type="EMBL" id="KAJ8946657.1"/>
    </source>
</evidence>
<dbReference type="Pfam" id="PF13843">
    <property type="entry name" value="DDE_Tnp_1_7"/>
    <property type="match status" value="1"/>
</dbReference>
<protein>
    <recommendedName>
        <fullName evidence="1">PiggyBac transposable element-derived protein domain-containing protein</fullName>
    </recommendedName>
</protein>
<organism evidence="2 3">
    <name type="scientific">Rhamnusium bicolor</name>
    <dbReference type="NCBI Taxonomy" id="1586634"/>
    <lineage>
        <taxon>Eukaryota</taxon>
        <taxon>Metazoa</taxon>
        <taxon>Ecdysozoa</taxon>
        <taxon>Arthropoda</taxon>
        <taxon>Hexapoda</taxon>
        <taxon>Insecta</taxon>
        <taxon>Pterygota</taxon>
        <taxon>Neoptera</taxon>
        <taxon>Endopterygota</taxon>
        <taxon>Coleoptera</taxon>
        <taxon>Polyphaga</taxon>
        <taxon>Cucujiformia</taxon>
        <taxon>Chrysomeloidea</taxon>
        <taxon>Cerambycidae</taxon>
        <taxon>Lepturinae</taxon>
        <taxon>Rhagiini</taxon>
        <taxon>Rhamnusium</taxon>
    </lineage>
</organism>
<comment type="caution">
    <text evidence="2">The sequence shown here is derived from an EMBL/GenBank/DDBJ whole genome shotgun (WGS) entry which is preliminary data.</text>
</comment>
<dbReference type="InterPro" id="IPR029526">
    <property type="entry name" value="PGBD"/>
</dbReference>
<dbReference type="PANTHER" id="PTHR47055">
    <property type="entry name" value="DDE_TNP_1_7 DOMAIN-CONTAINING PROTEIN"/>
    <property type="match status" value="1"/>
</dbReference>
<evidence type="ECO:0000313" key="3">
    <source>
        <dbReference type="Proteomes" id="UP001162156"/>
    </source>
</evidence>